<gene>
    <name evidence="7" type="ORF">FNT36_05245</name>
</gene>
<proteinExistence type="inferred from homology"/>
<accession>A0A558C402</accession>
<dbReference type="OrthoDB" id="7376212at2"/>
<dbReference type="CDD" id="cd06171">
    <property type="entry name" value="Sigma70_r4"/>
    <property type="match status" value="1"/>
</dbReference>
<dbReference type="SUPFAM" id="SSF88946">
    <property type="entry name" value="Sigma2 domain of RNA polymerase sigma factors"/>
    <property type="match status" value="1"/>
</dbReference>
<dbReference type="GO" id="GO:0003677">
    <property type="term" value="F:DNA binding"/>
    <property type="evidence" value="ECO:0007669"/>
    <property type="project" value="InterPro"/>
</dbReference>
<dbReference type="InterPro" id="IPR014284">
    <property type="entry name" value="RNA_pol_sigma-70_dom"/>
</dbReference>
<dbReference type="SUPFAM" id="SSF88659">
    <property type="entry name" value="Sigma3 and sigma4 domains of RNA polymerase sigma factors"/>
    <property type="match status" value="1"/>
</dbReference>
<dbReference type="NCBIfam" id="TIGR02937">
    <property type="entry name" value="sigma70-ECF"/>
    <property type="match status" value="1"/>
</dbReference>
<dbReference type="InterPro" id="IPR013324">
    <property type="entry name" value="RNA_pol_sigma_r3/r4-like"/>
</dbReference>
<dbReference type="Gene3D" id="1.10.10.10">
    <property type="entry name" value="Winged helix-like DNA-binding domain superfamily/Winged helix DNA-binding domain"/>
    <property type="match status" value="1"/>
</dbReference>
<dbReference type="Proteomes" id="UP000317624">
    <property type="component" value="Unassembled WGS sequence"/>
</dbReference>
<organism evidence="7 8">
    <name type="scientific">Hymenobacter setariae</name>
    <dbReference type="NCBI Taxonomy" id="2594794"/>
    <lineage>
        <taxon>Bacteria</taxon>
        <taxon>Pseudomonadati</taxon>
        <taxon>Bacteroidota</taxon>
        <taxon>Cytophagia</taxon>
        <taxon>Cytophagales</taxon>
        <taxon>Hymenobacteraceae</taxon>
        <taxon>Hymenobacter</taxon>
    </lineage>
</organism>
<feature type="domain" description="RNA polymerase sigma factor 70 region 4 type 2" evidence="6">
    <location>
        <begin position="128"/>
        <end position="178"/>
    </location>
</feature>
<dbReference type="PANTHER" id="PTHR43133:SF46">
    <property type="entry name" value="RNA POLYMERASE SIGMA-70 FACTOR ECF SUBFAMILY"/>
    <property type="match status" value="1"/>
</dbReference>
<dbReference type="GO" id="GO:0006352">
    <property type="term" value="P:DNA-templated transcription initiation"/>
    <property type="evidence" value="ECO:0007669"/>
    <property type="project" value="InterPro"/>
</dbReference>
<evidence type="ECO:0000259" key="6">
    <source>
        <dbReference type="Pfam" id="PF08281"/>
    </source>
</evidence>
<comment type="similarity">
    <text evidence="1">Belongs to the sigma-70 factor family. ECF subfamily.</text>
</comment>
<dbReference type="InterPro" id="IPR036388">
    <property type="entry name" value="WH-like_DNA-bd_sf"/>
</dbReference>
<evidence type="ECO:0000256" key="1">
    <source>
        <dbReference type="ARBA" id="ARBA00010641"/>
    </source>
</evidence>
<dbReference type="Pfam" id="PF08281">
    <property type="entry name" value="Sigma70_r4_2"/>
    <property type="match status" value="1"/>
</dbReference>
<evidence type="ECO:0000313" key="8">
    <source>
        <dbReference type="Proteomes" id="UP000317624"/>
    </source>
</evidence>
<protein>
    <submittedName>
        <fullName evidence="7">Sigma-70 family RNA polymerase sigma factor</fullName>
    </submittedName>
</protein>
<evidence type="ECO:0000256" key="2">
    <source>
        <dbReference type="ARBA" id="ARBA00023015"/>
    </source>
</evidence>
<dbReference type="Gene3D" id="1.10.1740.10">
    <property type="match status" value="1"/>
</dbReference>
<dbReference type="Pfam" id="PF04542">
    <property type="entry name" value="Sigma70_r2"/>
    <property type="match status" value="1"/>
</dbReference>
<dbReference type="RefSeq" id="WP_144845042.1">
    <property type="nucleotide sequence ID" value="NZ_VMRJ01000001.1"/>
</dbReference>
<dbReference type="InterPro" id="IPR007627">
    <property type="entry name" value="RNA_pol_sigma70_r2"/>
</dbReference>
<dbReference type="InterPro" id="IPR039425">
    <property type="entry name" value="RNA_pol_sigma-70-like"/>
</dbReference>
<dbReference type="InterPro" id="IPR013249">
    <property type="entry name" value="RNA_pol_sigma70_r4_t2"/>
</dbReference>
<name>A0A558C402_9BACT</name>
<sequence length="197" mass="22054">MSRPLPIQLAELLVAGRPLDRHGQGLLYKHYYGFAASICRRYLPDPEVALEAVNDGFLKVFQELPRFDAARYPDLGGSLTGWLHRIMVRTAIDRFRAEHRHALLTSMEEGGPDYSDGGHTPLDALAFEELLHLIGQLSPACQAVFNLYVIDGYSHEEIAAQLHMTVGASKTNLSKARAGLKQLLKRTHHHAYAPYVR</sequence>
<reference evidence="7 8" key="1">
    <citation type="submission" date="2019-07" db="EMBL/GenBank/DDBJ databases">
        <title>Hymenobacter sp. straun FUR1 Genome sequencing and assembly.</title>
        <authorList>
            <person name="Chhetri G."/>
        </authorList>
    </citation>
    <scope>NUCLEOTIDE SEQUENCE [LARGE SCALE GENOMIC DNA]</scope>
    <source>
        <strain evidence="7 8">Fur1</strain>
    </source>
</reference>
<feature type="domain" description="RNA polymerase sigma-70 region 2" evidence="5">
    <location>
        <begin position="27"/>
        <end position="100"/>
    </location>
</feature>
<dbReference type="GO" id="GO:0016987">
    <property type="term" value="F:sigma factor activity"/>
    <property type="evidence" value="ECO:0007669"/>
    <property type="project" value="UniProtKB-KW"/>
</dbReference>
<evidence type="ECO:0000256" key="4">
    <source>
        <dbReference type="ARBA" id="ARBA00023163"/>
    </source>
</evidence>
<dbReference type="AlphaFoldDB" id="A0A558C402"/>
<evidence type="ECO:0000256" key="3">
    <source>
        <dbReference type="ARBA" id="ARBA00023082"/>
    </source>
</evidence>
<dbReference type="PANTHER" id="PTHR43133">
    <property type="entry name" value="RNA POLYMERASE ECF-TYPE SIGMA FACTO"/>
    <property type="match status" value="1"/>
</dbReference>
<keyword evidence="8" id="KW-1185">Reference proteome</keyword>
<evidence type="ECO:0000259" key="5">
    <source>
        <dbReference type="Pfam" id="PF04542"/>
    </source>
</evidence>
<dbReference type="EMBL" id="VMRJ01000001">
    <property type="protein sequence ID" value="TVT43494.1"/>
    <property type="molecule type" value="Genomic_DNA"/>
</dbReference>
<comment type="caution">
    <text evidence="7">The sequence shown here is derived from an EMBL/GenBank/DDBJ whole genome shotgun (WGS) entry which is preliminary data.</text>
</comment>
<dbReference type="InterPro" id="IPR013325">
    <property type="entry name" value="RNA_pol_sigma_r2"/>
</dbReference>
<keyword evidence="2" id="KW-0805">Transcription regulation</keyword>
<keyword evidence="3" id="KW-0731">Sigma factor</keyword>
<evidence type="ECO:0000313" key="7">
    <source>
        <dbReference type="EMBL" id="TVT43494.1"/>
    </source>
</evidence>
<keyword evidence="4" id="KW-0804">Transcription</keyword>